<keyword evidence="3" id="KW-1185">Reference proteome</keyword>
<dbReference type="EMBL" id="JADQDK010000001">
    <property type="protein sequence ID" value="MBW0137032.1"/>
    <property type="molecule type" value="Genomic_DNA"/>
</dbReference>
<evidence type="ECO:0000313" key="2">
    <source>
        <dbReference type="EMBL" id="MBW0137032.1"/>
    </source>
</evidence>
<evidence type="ECO:0000313" key="3">
    <source>
        <dbReference type="Proteomes" id="UP000694287"/>
    </source>
</evidence>
<sequence>MTLGNPVQGAPIPAEVGNQPQAPLTGLPPLRFPPNVGGDLRSSDGG</sequence>
<gene>
    <name evidence="2" type="ORF">I4I81_22600</name>
</gene>
<reference evidence="2 3" key="1">
    <citation type="submission" date="2020-11" db="EMBL/GenBank/DDBJ databases">
        <title>Pseudonocardia abyssalis sp. nov. and Pseudonocardia oceani sp. nov., description and phylogenomic analysis of two novel actinomycetes isolated from the deep Southern Ocean.</title>
        <authorList>
            <person name="Parra J."/>
        </authorList>
    </citation>
    <scope>NUCLEOTIDE SEQUENCE [LARGE SCALE GENOMIC DNA]</scope>
    <source>
        <strain evidence="2 3">KRD-168</strain>
    </source>
</reference>
<comment type="caution">
    <text evidence="2">The sequence shown here is derived from an EMBL/GenBank/DDBJ whole genome shotgun (WGS) entry which is preliminary data.</text>
</comment>
<dbReference type="RefSeq" id="WP_218601816.1">
    <property type="nucleotide sequence ID" value="NZ_JADQDJ010000035.1"/>
</dbReference>
<protein>
    <submittedName>
        <fullName evidence="2">Uncharacterized protein</fullName>
    </submittedName>
</protein>
<feature type="region of interest" description="Disordered" evidence="1">
    <location>
        <begin position="1"/>
        <end position="46"/>
    </location>
</feature>
<organism evidence="2 3">
    <name type="scientific">Pseudonocardia abyssalis</name>
    <dbReference type="NCBI Taxonomy" id="2792008"/>
    <lineage>
        <taxon>Bacteria</taxon>
        <taxon>Bacillati</taxon>
        <taxon>Actinomycetota</taxon>
        <taxon>Actinomycetes</taxon>
        <taxon>Pseudonocardiales</taxon>
        <taxon>Pseudonocardiaceae</taxon>
        <taxon>Pseudonocardia</taxon>
    </lineage>
</organism>
<proteinExistence type="predicted"/>
<accession>A0ABS6UXM8</accession>
<name>A0ABS6UXM8_9PSEU</name>
<evidence type="ECO:0000256" key="1">
    <source>
        <dbReference type="SAM" id="MobiDB-lite"/>
    </source>
</evidence>
<dbReference type="Proteomes" id="UP000694287">
    <property type="component" value="Unassembled WGS sequence"/>
</dbReference>